<name>A0A3M0MIH5_9RHOB</name>
<reference evidence="6 7" key="1">
    <citation type="submission" date="2018-07" db="EMBL/GenBank/DDBJ databases">
        <authorList>
            <person name="Zhang Y."/>
            <person name="Wang L."/>
            <person name="Ma S."/>
        </authorList>
    </citation>
    <scope>NUCLEOTIDE SEQUENCE [LARGE SCALE GENOMIC DNA]</scope>
    <source>
        <strain evidence="6 7">4-2</strain>
    </source>
</reference>
<dbReference type="EMBL" id="QOKZ01000003">
    <property type="protein sequence ID" value="RMC35440.1"/>
    <property type="molecule type" value="Genomic_DNA"/>
</dbReference>
<dbReference type="InterPro" id="IPR019734">
    <property type="entry name" value="TPR_rpt"/>
</dbReference>
<dbReference type="SUPFAM" id="SSF48452">
    <property type="entry name" value="TPR-like"/>
    <property type="match status" value="1"/>
</dbReference>
<evidence type="ECO:0000313" key="7">
    <source>
        <dbReference type="Proteomes" id="UP000273516"/>
    </source>
</evidence>
<dbReference type="Proteomes" id="UP000273516">
    <property type="component" value="Unassembled WGS sequence"/>
</dbReference>
<evidence type="ECO:0000256" key="3">
    <source>
        <dbReference type="ARBA" id="ARBA00022737"/>
    </source>
</evidence>
<sequence length="461" mass="50347">MIHATDLSGIGVSLDRQHIPTWNRVVTGILSHGESTAADLNEVIAKAPDFALAQAVRGLACLLLGRPEMFAVAQEAYREALAAAKRLPPTAAETGFIDALGLWLQGCPSAAADRLQRVLDDDPRDALAMKMVQAIQFVMGRPDVMRRSAEALLPHWEGHAAKGYLLGCHAFTLEETGEYALAERAGMRAVELAPNDAWGLHAVAHVYDTTGRAQEGLDWLHGREASWAHCNNFRFHVWWHQALMYLDLGDFDAALDLYDTEIRREKTDDYRDIANATSLLARLEIEGIAVGDRWEEVADLSDRRAGDGCLAFADLHYLLALIGGKREGAAARLIGNMARARASDGEAKAIIGRNGHNTALGLQAYAAGNYSASWLHLRKALSDLQVIGGSHAQRDVFTRIAIEAGLRGGYLDETENLLNERINARGGHQDGYTGRRLEFLASVRASARETQIRSSGIEEAI</sequence>
<comment type="caution">
    <text evidence="6">The sequence shown here is derived from an EMBL/GenBank/DDBJ whole genome shotgun (WGS) entry which is preliminary data.</text>
</comment>
<keyword evidence="4 5" id="KW-0802">TPR repeat</keyword>
<dbReference type="PANTHER" id="PTHR16263:SF4">
    <property type="entry name" value="TETRATRICOPEPTIDE REPEAT PROTEIN 38"/>
    <property type="match status" value="1"/>
</dbReference>
<keyword evidence="7" id="KW-1185">Reference proteome</keyword>
<organism evidence="6 7">
    <name type="scientific">Paracoccus alkanivorans</name>
    <dbReference type="NCBI Taxonomy" id="2116655"/>
    <lineage>
        <taxon>Bacteria</taxon>
        <taxon>Pseudomonadati</taxon>
        <taxon>Pseudomonadota</taxon>
        <taxon>Alphaproteobacteria</taxon>
        <taxon>Rhodobacterales</taxon>
        <taxon>Paracoccaceae</taxon>
        <taxon>Paracoccus</taxon>
    </lineage>
</organism>
<dbReference type="CDD" id="cd05804">
    <property type="entry name" value="StaR_like"/>
    <property type="match status" value="1"/>
</dbReference>
<dbReference type="OrthoDB" id="9815900at2"/>
<comment type="similarity">
    <text evidence="1">Belongs to the TTC38 family.</text>
</comment>
<evidence type="ECO:0000256" key="4">
    <source>
        <dbReference type="ARBA" id="ARBA00022803"/>
    </source>
</evidence>
<keyword evidence="3" id="KW-0677">Repeat</keyword>
<evidence type="ECO:0000256" key="1">
    <source>
        <dbReference type="ARBA" id="ARBA00005857"/>
    </source>
</evidence>
<dbReference type="PANTHER" id="PTHR16263">
    <property type="entry name" value="TETRATRICOPEPTIDE REPEAT PROTEIN 38"/>
    <property type="match status" value="1"/>
</dbReference>
<feature type="repeat" description="TPR" evidence="5">
    <location>
        <begin position="235"/>
        <end position="268"/>
    </location>
</feature>
<dbReference type="InterPro" id="IPR011990">
    <property type="entry name" value="TPR-like_helical_dom_sf"/>
</dbReference>
<proteinExistence type="inferred from homology"/>
<dbReference type="Gene3D" id="1.25.40.10">
    <property type="entry name" value="Tetratricopeptide repeat domain"/>
    <property type="match status" value="2"/>
</dbReference>
<gene>
    <name evidence="6" type="ORF">C9E81_09400</name>
</gene>
<dbReference type="RefSeq" id="WP_122112063.1">
    <property type="nucleotide sequence ID" value="NZ_QOKZ01000003.1"/>
</dbReference>
<evidence type="ECO:0000256" key="5">
    <source>
        <dbReference type="PROSITE-ProRule" id="PRU00339"/>
    </source>
</evidence>
<accession>A0A3M0MIH5</accession>
<evidence type="ECO:0000256" key="2">
    <source>
        <dbReference type="ARBA" id="ARBA00019992"/>
    </source>
</evidence>
<dbReference type="InterPro" id="IPR033891">
    <property type="entry name" value="TTC38"/>
</dbReference>
<dbReference type="PROSITE" id="PS50005">
    <property type="entry name" value="TPR"/>
    <property type="match status" value="1"/>
</dbReference>
<protein>
    <recommendedName>
        <fullName evidence="2">Tetratricopeptide repeat protein 38</fullName>
    </recommendedName>
</protein>
<dbReference type="AlphaFoldDB" id="A0A3M0MIH5"/>
<evidence type="ECO:0000313" key="6">
    <source>
        <dbReference type="EMBL" id="RMC35440.1"/>
    </source>
</evidence>